<proteinExistence type="predicted"/>
<protein>
    <submittedName>
        <fullName evidence="2">Uncharacterized protein</fullName>
    </submittedName>
</protein>
<gene>
    <name evidence="2" type="ORF">PISMIDRAFT_683232</name>
</gene>
<organism evidence="2 3">
    <name type="scientific">Pisolithus microcarpus 441</name>
    <dbReference type="NCBI Taxonomy" id="765257"/>
    <lineage>
        <taxon>Eukaryota</taxon>
        <taxon>Fungi</taxon>
        <taxon>Dikarya</taxon>
        <taxon>Basidiomycota</taxon>
        <taxon>Agaricomycotina</taxon>
        <taxon>Agaricomycetes</taxon>
        <taxon>Agaricomycetidae</taxon>
        <taxon>Boletales</taxon>
        <taxon>Sclerodermatineae</taxon>
        <taxon>Pisolithaceae</taxon>
        <taxon>Pisolithus</taxon>
    </lineage>
</organism>
<feature type="compositionally biased region" description="Basic and acidic residues" evidence="1">
    <location>
        <begin position="24"/>
        <end position="35"/>
    </location>
</feature>
<evidence type="ECO:0000256" key="1">
    <source>
        <dbReference type="SAM" id="MobiDB-lite"/>
    </source>
</evidence>
<feature type="region of interest" description="Disordered" evidence="1">
    <location>
        <begin position="1"/>
        <end position="55"/>
    </location>
</feature>
<feature type="non-terminal residue" evidence="2">
    <location>
        <position position="55"/>
    </location>
</feature>
<feature type="non-terminal residue" evidence="2">
    <location>
        <position position="1"/>
    </location>
</feature>
<dbReference type="EMBL" id="KN833785">
    <property type="protein sequence ID" value="KIK19371.1"/>
    <property type="molecule type" value="Genomic_DNA"/>
</dbReference>
<keyword evidence="3" id="KW-1185">Reference proteome</keyword>
<dbReference type="AlphaFoldDB" id="A0A0C9YRT3"/>
<evidence type="ECO:0000313" key="3">
    <source>
        <dbReference type="Proteomes" id="UP000054018"/>
    </source>
</evidence>
<reference evidence="2 3" key="1">
    <citation type="submission" date="2014-04" db="EMBL/GenBank/DDBJ databases">
        <authorList>
            <consortium name="DOE Joint Genome Institute"/>
            <person name="Kuo A."/>
            <person name="Kohler A."/>
            <person name="Costa M.D."/>
            <person name="Nagy L.G."/>
            <person name="Floudas D."/>
            <person name="Copeland A."/>
            <person name="Barry K.W."/>
            <person name="Cichocki N."/>
            <person name="Veneault-Fourrey C."/>
            <person name="LaButti K."/>
            <person name="Lindquist E.A."/>
            <person name="Lipzen A."/>
            <person name="Lundell T."/>
            <person name="Morin E."/>
            <person name="Murat C."/>
            <person name="Sun H."/>
            <person name="Tunlid A."/>
            <person name="Henrissat B."/>
            <person name="Grigoriev I.V."/>
            <person name="Hibbett D.S."/>
            <person name="Martin F."/>
            <person name="Nordberg H.P."/>
            <person name="Cantor M.N."/>
            <person name="Hua S.X."/>
        </authorList>
    </citation>
    <scope>NUCLEOTIDE SEQUENCE [LARGE SCALE GENOMIC DNA]</scope>
    <source>
        <strain evidence="2 3">441</strain>
    </source>
</reference>
<dbReference type="Proteomes" id="UP000054018">
    <property type="component" value="Unassembled WGS sequence"/>
</dbReference>
<feature type="compositionally biased region" description="Polar residues" evidence="1">
    <location>
        <begin position="1"/>
        <end position="23"/>
    </location>
</feature>
<dbReference type="HOGENOM" id="CLU_3038036_0_0_1"/>
<evidence type="ECO:0000313" key="2">
    <source>
        <dbReference type="EMBL" id="KIK19371.1"/>
    </source>
</evidence>
<reference evidence="3" key="2">
    <citation type="submission" date="2015-01" db="EMBL/GenBank/DDBJ databases">
        <title>Evolutionary Origins and Diversification of the Mycorrhizal Mutualists.</title>
        <authorList>
            <consortium name="DOE Joint Genome Institute"/>
            <consortium name="Mycorrhizal Genomics Consortium"/>
            <person name="Kohler A."/>
            <person name="Kuo A."/>
            <person name="Nagy L.G."/>
            <person name="Floudas D."/>
            <person name="Copeland A."/>
            <person name="Barry K.W."/>
            <person name="Cichocki N."/>
            <person name="Veneault-Fourrey C."/>
            <person name="LaButti K."/>
            <person name="Lindquist E.A."/>
            <person name="Lipzen A."/>
            <person name="Lundell T."/>
            <person name="Morin E."/>
            <person name="Murat C."/>
            <person name="Riley R."/>
            <person name="Ohm R."/>
            <person name="Sun H."/>
            <person name="Tunlid A."/>
            <person name="Henrissat B."/>
            <person name="Grigoriev I.V."/>
            <person name="Hibbett D.S."/>
            <person name="Martin F."/>
        </authorList>
    </citation>
    <scope>NUCLEOTIDE SEQUENCE [LARGE SCALE GENOMIC DNA]</scope>
    <source>
        <strain evidence="3">441</strain>
    </source>
</reference>
<accession>A0A0C9YRT3</accession>
<sequence>YASDLSSLTPSQSASQRASTSIERGQDEHNTHDQTEPSPAAPKAAEEDIFYQGHI</sequence>
<name>A0A0C9YRT3_9AGAM</name>